<feature type="transmembrane region" description="Helical" evidence="1">
    <location>
        <begin position="41"/>
        <end position="62"/>
    </location>
</feature>
<evidence type="ECO:0000256" key="1">
    <source>
        <dbReference type="SAM" id="Phobius"/>
    </source>
</evidence>
<dbReference type="EMBL" id="UYRT01109893">
    <property type="protein sequence ID" value="VDN45367.1"/>
    <property type="molecule type" value="Genomic_DNA"/>
</dbReference>
<dbReference type="AlphaFoldDB" id="A0A3P7PL08"/>
<sequence length="67" mass="7737">MISLLTMRYRMLGLTMKICTNRLDVRVCFSKHSEQKASQRAMSFVALFVITTNMYVAIFSVATQLRN</sequence>
<keyword evidence="1" id="KW-0472">Membrane</keyword>
<gene>
    <name evidence="2" type="ORF">GPUH_LOCUS26306</name>
</gene>
<proteinExistence type="predicted"/>
<protein>
    <submittedName>
        <fullName evidence="2">Uncharacterized protein</fullName>
    </submittedName>
</protein>
<dbReference type="Proteomes" id="UP000271098">
    <property type="component" value="Unassembled WGS sequence"/>
</dbReference>
<keyword evidence="1" id="KW-1133">Transmembrane helix</keyword>
<evidence type="ECO:0000313" key="3">
    <source>
        <dbReference type="Proteomes" id="UP000271098"/>
    </source>
</evidence>
<accession>A0A3P7PL08</accession>
<keyword evidence="1" id="KW-0812">Transmembrane</keyword>
<organism evidence="2 3">
    <name type="scientific">Gongylonema pulchrum</name>
    <dbReference type="NCBI Taxonomy" id="637853"/>
    <lineage>
        <taxon>Eukaryota</taxon>
        <taxon>Metazoa</taxon>
        <taxon>Ecdysozoa</taxon>
        <taxon>Nematoda</taxon>
        <taxon>Chromadorea</taxon>
        <taxon>Rhabditida</taxon>
        <taxon>Spirurina</taxon>
        <taxon>Spiruromorpha</taxon>
        <taxon>Spiruroidea</taxon>
        <taxon>Gongylonematidae</taxon>
        <taxon>Gongylonema</taxon>
    </lineage>
</organism>
<reference evidence="2 3" key="1">
    <citation type="submission" date="2018-11" db="EMBL/GenBank/DDBJ databases">
        <authorList>
            <consortium name="Pathogen Informatics"/>
        </authorList>
    </citation>
    <scope>NUCLEOTIDE SEQUENCE [LARGE SCALE GENOMIC DNA]</scope>
</reference>
<name>A0A3P7PL08_9BILA</name>
<evidence type="ECO:0000313" key="2">
    <source>
        <dbReference type="EMBL" id="VDN45367.1"/>
    </source>
</evidence>
<keyword evidence="3" id="KW-1185">Reference proteome</keyword>